<comment type="caution">
    <text evidence="3">The sequence shown here is derived from an EMBL/GenBank/DDBJ whole genome shotgun (WGS) entry which is preliminary data.</text>
</comment>
<accession>A0A084G5I9</accession>
<dbReference type="GeneID" id="27724913"/>
<dbReference type="InterPro" id="IPR036249">
    <property type="entry name" value="Thioredoxin-like_sf"/>
</dbReference>
<dbReference type="OrthoDB" id="60822at2759"/>
<evidence type="ECO:0000313" key="3">
    <source>
        <dbReference type="EMBL" id="KEZ42601.1"/>
    </source>
</evidence>
<evidence type="ECO:0000313" key="4">
    <source>
        <dbReference type="Proteomes" id="UP000028545"/>
    </source>
</evidence>
<name>A0A084G5I9_PSEDA</name>
<protein>
    <submittedName>
        <fullName evidence="3">Selenoprotein W family protein</fullName>
    </submittedName>
</protein>
<keyword evidence="1" id="KW-0676">Redox-active center</keyword>
<feature type="compositionally biased region" description="Polar residues" evidence="2">
    <location>
        <begin position="166"/>
        <end position="180"/>
    </location>
</feature>
<dbReference type="PANTHER" id="PTHR36417:SF2">
    <property type="entry name" value="SELENOPROTEIN DOMAIN PROTEIN (AFU_ORTHOLOGUE AFUA_1G05220)"/>
    <property type="match status" value="1"/>
</dbReference>
<dbReference type="SUPFAM" id="SSF52833">
    <property type="entry name" value="Thioredoxin-like"/>
    <property type="match status" value="1"/>
</dbReference>
<gene>
    <name evidence="3" type="ORF">SAPIO_CDS5841</name>
</gene>
<dbReference type="Pfam" id="PF10262">
    <property type="entry name" value="Rdx"/>
    <property type="match status" value="1"/>
</dbReference>
<dbReference type="Proteomes" id="UP000028545">
    <property type="component" value="Unassembled WGS sequence"/>
</dbReference>
<dbReference type="RefSeq" id="XP_016642400.1">
    <property type="nucleotide sequence ID" value="XM_016788084.1"/>
</dbReference>
<dbReference type="InterPro" id="IPR011893">
    <property type="entry name" value="Selenoprotein_Rdx-typ"/>
</dbReference>
<sequence>MSEAPKPLVAAHLVYPRVTIEYCTQCKWMLRAAYYAQELLSTFQSSLAEVSLRPSQGGTFIVSIAAYPPAEEVDPAQERASAPVLVTKVLWNRAVDGGFPETKELKRRVRDVIDPGRNLGHNDRQHGAAKQVTTAAAAAVAATTQVVASSDEAAAEKNKNVEIASSGTDAVEIGSTSCAPNSKEGCQDCE</sequence>
<dbReference type="VEuPathDB" id="FungiDB:SAPIO_CDS5841"/>
<proteinExistence type="predicted"/>
<evidence type="ECO:0000256" key="1">
    <source>
        <dbReference type="ARBA" id="ARBA00023284"/>
    </source>
</evidence>
<keyword evidence="4" id="KW-1185">Reference proteome</keyword>
<dbReference type="OMA" id="HRLWDRK"/>
<evidence type="ECO:0000256" key="2">
    <source>
        <dbReference type="SAM" id="MobiDB-lite"/>
    </source>
</evidence>
<dbReference type="AlphaFoldDB" id="A0A084G5I9"/>
<dbReference type="Gene3D" id="3.40.30.10">
    <property type="entry name" value="Glutaredoxin"/>
    <property type="match status" value="1"/>
</dbReference>
<feature type="region of interest" description="Disordered" evidence="2">
    <location>
        <begin position="166"/>
        <end position="190"/>
    </location>
</feature>
<dbReference type="HOGENOM" id="CLU_068510_1_1_1"/>
<dbReference type="PANTHER" id="PTHR36417">
    <property type="entry name" value="SELENOPROTEIN DOMAIN PROTEIN (AFU_ORTHOLOGUE AFUA_1G05220)"/>
    <property type="match status" value="1"/>
</dbReference>
<organism evidence="3 4">
    <name type="scientific">Pseudallescheria apiosperma</name>
    <name type="common">Scedosporium apiospermum</name>
    <dbReference type="NCBI Taxonomy" id="563466"/>
    <lineage>
        <taxon>Eukaryota</taxon>
        <taxon>Fungi</taxon>
        <taxon>Dikarya</taxon>
        <taxon>Ascomycota</taxon>
        <taxon>Pezizomycotina</taxon>
        <taxon>Sordariomycetes</taxon>
        <taxon>Hypocreomycetidae</taxon>
        <taxon>Microascales</taxon>
        <taxon>Microascaceae</taxon>
        <taxon>Scedosporium</taxon>
    </lineage>
</organism>
<reference evidence="3 4" key="1">
    <citation type="journal article" date="2014" name="Genome Announc.">
        <title>Draft genome sequence of the pathogenic fungus Scedosporium apiospermum.</title>
        <authorList>
            <person name="Vandeputte P."/>
            <person name="Ghamrawi S."/>
            <person name="Rechenmann M."/>
            <person name="Iltis A."/>
            <person name="Giraud S."/>
            <person name="Fleury M."/>
            <person name="Thornton C."/>
            <person name="Delhaes L."/>
            <person name="Meyer W."/>
            <person name="Papon N."/>
            <person name="Bouchara J.P."/>
        </authorList>
    </citation>
    <scope>NUCLEOTIDE SEQUENCE [LARGE SCALE GENOMIC DNA]</scope>
    <source>
        <strain evidence="3 4">IHEM 14462</strain>
    </source>
</reference>
<dbReference type="EMBL" id="JOWA01000099">
    <property type="protein sequence ID" value="KEZ42601.1"/>
    <property type="molecule type" value="Genomic_DNA"/>
</dbReference>
<dbReference type="KEGG" id="sapo:SAPIO_CDS5841"/>